<dbReference type="Proteomes" id="UP000580250">
    <property type="component" value="Unassembled WGS sequence"/>
</dbReference>
<evidence type="ECO:0000313" key="3">
    <source>
        <dbReference type="Proteomes" id="UP000580250"/>
    </source>
</evidence>
<evidence type="ECO:0000256" key="1">
    <source>
        <dbReference type="SAM" id="MobiDB-lite"/>
    </source>
</evidence>
<proteinExistence type="predicted"/>
<gene>
    <name evidence="2" type="ORF">MENT_LOCUS18099</name>
</gene>
<sequence length="99" mass="11003">MLNLQDNLIINEDDSEEDEFVVTIGDVKANAPFQNQNRSGVTNGTIDLDTNPALKDGMPKDDLDLASMEDKTRRKPGADLMKMCKVKKRLSLAGKRPEI</sequence>
<name>A0A6V7UY56_MELEN</name>
<dbReference type="OrthoDB" id="1917198at2759"/>
<feature type="compositionally biased region" description="Polar residues" evidence="1">
    <location>
        <begin position="35"/>
        <end position="45"/>
    </location>
</feature>
<organism evidence="2 3">
    <name type="scientific">Meloidogyne enterolobii</name>
    <name type="common">Root-knot nematode worm</name>
    <name type="synonym">Meloidogyne mayaguensis</name>
    <dbReference type="NCBI Taxonomy" id="390850"/>
    <lineage>
        <taxon>Eukaryota</taxon>
        <taxon>Metazoa</taxon>
        <taxon>Ecdysozoa</taxon>
        <taxon>Nematoda</taxon>
        <taxon>Chromadorea</taxon>
        <taxon>Rhabditida</taxon>
        <taxon>Tylenchina</taxon>
        <taxon>Tylenchomorpha</taxon>
        <taxon>Tylenchoidea</taxon>
        <taxon>Meloidogynidae</taxon>
        <taxon>Meloidogyninae</taxon>
        <taxon>Meloidogyne</taxon>
    </lineage>
</organism>
<feature type="region of interest" description="Disordered" evidence="1">
    <location>
        <begin position="35"/>
        <end position="63"/>
    </location>
</feature>
<dbReference type="AlphaFoldDB" id="A0A6V7UY56"/>
<dbReference type="EMBL" id="CAJEWN010000120">
    <property type="protein sequence ID" value="CAD2166784.1"/>
    <property type="molecule type" value="Genomic_DNA"/>
</dbReference>
<protein>
    <submittedName>
        <fullName evidence="2">Uncharacterized protein</fullName>
    </submittedName>
</protein>
<reference evidence="2 3" key="1">
    <citation type="submission" date="2020-08" db="EMBL/GenBank/DDBJ databases">
        <authorList>
            <person name="Koutsovoulos G."/>
            <person name="Danchin GJ E."/>
        </authorList>
    </citation>
    <scope>NUCLEOTIDE SEQUENCE [LARGE SCALE GENOMIC DNA]</scope>
</reference>
<evidence type="ECO:0000313" key="2">
    <source>
        <dbReference type="EMBL" id="CAD2166784.1"/>
    </source>
</evidence>
<accession>A0A6V7UY56</accession>
<comment type="caution">
    <text evidence="2">The sequence shown here is derived from an EMBL/GenBank/DDBJ whole genome shotgun (WGS) entry which is preliminary data.</text>
</comment>